<dbReference type="Proteomes" id="UP001597389">
    <property type="component" value="Unassembled WGS sequence"/>
</dbReference>
<organism evidence="2 3">
    <name type="scientific">Rubritalea tangerina</name>
    <dbReference type="NCBI Taxonomy" id="430798"/>
    <lineage>
        <taxon>Bacteria</taxon>
        <taxon>Pseudomonadati</taxon>
        <taxon>Verrucomicrobiota</taxon>
        <taxon>Verrucomicrobiia</taxon>
        <taxon>Verrucomicrobiales</taxon>
        <taxon>Rubritaleaceae</taxon>
        <taxon>Rubritalea</taxon>
    </lineage>
</organism>
<evidence type="ECO:0000313" key="3">
    <source>
        <dbReference type="Proteomes" id="UP001597389"/>
    </source>
</evidence>
<proteinExistence type="predicted"/>
<gene>
    <name evidence="2" type="ORF">ACFSW8_03120</name>
</gene>
<name>A0ABW4Z7C8_9BACT</name>
<feature type="compositionally biased region" description="Polar residues" evidence="1">
    <location>
        <begin position="9"/>
        <end position="19"/>
    </location>
</feature>
<feature type="non-terminal residue" evidence="2">
    <location>
        <position position="1"/>
    </location>
</feature>
<keyword evidence="3" id="KW-1185">Reference proteome</keyword>
<protein>
    <submittedName>
        <fullName evidence="2">Uncharacterized protein</fullName>
    </submittedName>
</protein>
<sequence length="60" mass="6929">KTEEAPSANAENTNQQLTPRNFRDRSDTAILGNKDFIKNWSPERKMQYPTPKIPFGFDSE</sequence>
<evidence type="ECO:0000256" key="1">
    <source>
        <dbReference type="SAM" id="MobiDB-lite"/>
    </source>
</evidence>
<feature type="region of interest" description="Disordered" evidence="1">
    <location>
        <begin position="1"/>
        <end position="27"/>
    </location>
</feature>
<reference evidence="3" key="1">
    <citation type="journal article" date="2019" name="Int. J. Syst. Evol. Microbiol.">
        <title>The Global Catalogue of Microorganisms (GCM) 10K type strain sequencing project: providing services to taxonomists for standard genome sequencing and annotation.</title>
        <authorList>
            <consortium name="The Broad Institute Genomics Platform"/>
            <consortium name="The Broad Institute Genome Sequencing Center for Infectious Disease"/>
            <person name="Wu L."/>
            <person name="Ma J."/>
        </authorList>
    </citation>
    <scope>NUCLEOTIDE SEQUENCE [LARGE SCALE GENOMIC DNA]</scope>
    <source>
        <strain evidence="3">CCUG 57942</strain>
    </source>
</reference>
<dbReference type="RefSeq" id="WP_377177413.1">
    <property type="nucleotide sequence ID" value="NZ_JBHUJB010000014.1"/>
</dbReference>
<dbReference type="EMBL" id="JBHUJB010000014">
    <property type="protein sequence ID" value="MFD2157886.1"/>
    <property type="molecule type" value="Genomic_DNA"/>
</dbReference>
<accession>A0ABW4Z7C8</accession>
<comment type="caution">
    <text evidence="2">The sequence shown here is derived from an EMBL/GenBank/DDBJ whole genome shotgun (WGS) entry which is preliminary data.</text>
</comment>
<evidence type="ECO:0000313" key="2">
    <source>
        <dbReference type="EMBL" id="MFD2157886.1"/>
    </source>
</evidence>